<feature type="binding site" evidence="10 11">
    <location>
        <begin position="59"/>
        <end position="62"/>
    </location>
    <ligand>
        <name>substrate</name>
    </ligand>
</feature>
<dbReference type="UniPathway" id="UPA00109">
    <property type="reaction ID" value="UER00185"/>
</dbReference>
<evidence type="ECO:0000256" key="5">
    <source>
        <dbReference type="ARBA" id="ARBA00022679"/>
    </source>
</evidence>
<evidence type="ECO:0000256" key="11">
    <source>
        <dbReference type="PIRSR" id="PIRSR000724-1"/>
    </source>
</evidence>
<dbReference type="AlphaFoldDB" id="A0A520S5D3"/>
<dbReference type="PROSITE" id="PS00111">
    <property type="entry name" value="PGLYCERATE_KINASE"/>
    <property type="match status" value="1"/>
</dbReference>
<dbReference type="InterPro" id="IPR015824">
    <property type="entry name" value="Phosphoglycerate_kinase_N"/>
</dbReference>
<dbReference type="GO" id="GO:0006096">
    <property type="term" value="P:glycolytic process"/>
    <property type="evidence" value="ECO:0007669"/>
    <property type="project" value="UniProtKB-UniRule"/>
</dbReference>
<feature type="binding site" evidence="10">
    <location>
        <position position="36"/>
    </location>
    <ligand>
        <name>substrate</name>
    </ligand>
</feature>
<feature type="binding site" evidence="10">
    <location>
        <position position="116"/>
    </location>
    <ligand>
        <name>substrate</name>
    </ligand>
</feature>
<evidence type="ECO:0000256" key="3">
    <source>
        <dbReference type="ARBA" id="ARBA00011245"/>
    </source>
</evidence>
<protein>
    <recommendedName>
        <fullName evidence="4 10">Phosphoglycerate kinase</fullName>
        <ecNumber evidence="4 10">2.7.2.3</ecNumber>
    </recommendedName>
</protein>
<dbReference type="Pfam" id="PF00162">
    <property type="entry name" value="PGK"/>
    <property type="match status" value="1"/>
</dbReference>
<feature type="binding site" evidence="10 11">
    <location>
        <begin position="21"/>
        <end position="23"/>
    </location>
    <ligand>
        <name>substrate</name>
    </ligand>
</feature>
<evidence type="ECO:0000256" key="1">
    <source>
        <dbReference type="ARBA" id="ARBA00000642"/>
    </source>
</evidence>
<feature type="binding site" evidence="11">
    <location>
        <position position="36"/>
    </location>
    <ligand>
        <name>(2R)-3-phosphoglycerate</name>
        <dbReference type="ChEBI" id="CHEBI:58272"/>
    </ligand>
</feature>
<evidence type="ECO:0000313" key="15">
    <source>
        <dbReference type="Proteomes" id="UP000316199"/>
    </source>
</evidence>
<evidence type="ECO:0000256" key="2">
    <source>
        <dbReference type="ARBA" id="ARBA00008982"/>
    </source>
</evidence>
<feature type="binding site" evidence="10 12">
    <location>
        <position position="317"/>
    </location>
    <ligand>
        <name>ATP</name>
        <dbReference type="ChEBI" id="CHEBI:30616"/>
    </ligand>
</feature>
<comment type="pathway">
    <text evidence="10">Carbohydrate degradation; glycolysis; pyruvate from D-glyceraldehyde 3-phosphate: step 2/5.</text>
</comment>
<dbReference type="SUPFAM" id="SSF53748">
    <property type="entry name" value="Phosphoglycerate kinase"/>
    <property type="match status" value="1"/>
</dbReference>
<dbReference type="InterPro" id="IPR001576">
    <property type="entry name" value="Phosphoglycerate_kinase"/>
</dbReference>
<dbReference type="InterPro" id="IPR015911">
    <property type="entry name" value="Phosphoglycerate_kinase_CS"/>
</dbReference>
<dbReference type="InterPro" id="IPR036043">
    <property type="entry name" value="Phosphoglycerate_kinase_sf"/>
</dbReference>
<sequence length="395" mass="42823">MLDVDFLELDLKNKRVLIREDLNVPMKKGKILSNARLLAALPTIKHAVDNGAEVTVMSHLGRPRENLSIRDQPEFSLKPVVDRLEVLSGLSFELVSNYIDGFVRGKADVTVLENVRLNLGESTNNQLLSKRLAALCDIYVMDAFACAHRAHSSTTGIIRYAPISCSGPLLRKELDALRKALYAPKKPMLAIVGGSKVSTKLAVLESLVNQLDQLIVGGGIANTFLAAKGFDIGRSLYENDLLEFAADLYKKINIPLPTDVVVASGIKSDAQIRICNVSDIRVEEMIVDFGPESISRLKDFIACAGTILWNGPIGVFEIDKFEEGTKQIAEAIASSRAFSLAGGGDTLAAIERYGVNSGISYSSTGGGAFLEYVGGQTLPAVQELANQHNSKEYLR</sequence>
<dbReference type="PANTHER" id="PTHR11406:SF23">
    <property type="entry name" value="PHOSPHOGLYCERATE KINASE 1, CHLOROPLASTIC-RELATED"/>
    <property type="match status" value="1"/>
</dbReference>
<keyword evidence="7 10" id="KW-0418">Kinase</keyword>
<evidence type="ECO:0000256" key="4">
    <source>
        <dbReference type="ARBA" id="ARBA00013061"/>
    </source>
</evidence>
<comment type="caution">
    <text evidence="10">Lacks conserved residue(s) required for the propagation of feature annotation.</text>
</comment>
<evidence type="ECO:0000256" key="7">
    <source>
        <dbReference type="ARBA" id="ARBA00022777"/>
    </source>
</evidence>
<dbReference type="EMBL" id="SHAG01000001">
    <property type="protein sequence ID" value="RZO77670.1"/>
    <property type="molecule type" value="Genomic_DNA"/>
</dbReference>
<dbReference type="HAMAP" id="MF_00145">
    <property type="entry name" value="Phosphoglyc_kinase"/>
    <property type="match status" value="1"/>
</dbReference>
<dbReference type="PANTHER" id="PTHR11406">
    <property type="entry name" value="PHOSPHOGLYCERATE KINASE"/>
    <property type="match status" value="1"/>
</dbReference>
<dbReference type="PIRSF" id="PIRSF000724">
    <property type="entry name" value="Pgk"/>
    <property type="match status" value="1"/>
</dbReference>
<evidence type="ECO:0000256" key="13">
    <source>
        <dbReference type="RuleBase" id="RU000532"/>
    </source>
</evidence>
<comment type="subunit">
    <text evidence="3 10">Monomer.</text>
</comment>
<proteinExistence type="inferred from homology"/>
<dbReference type="Proteomes" id="UP000316199">
    <property type="component" value="Unassembled WGS sequence"/>
</dbReference>
<accession>A0A520S5D3</accession>
<evidence type="ECO:0000256" key="9">
    <source>
        <dbReference type="ARBA" id="ARBA00023152"/>
    </source>
</evidence>
<feature type="binding site" evidence="11">
    <location>
        <position position="149"/>
    </location>
    <ligand>
        <name>(2R)-3-phosphoglycerate</name>
        <dbReference type="ChEBI" id="CHEBI:58272"/>
    </ligand>
</feature>
<dbReference type="GO" id="GO:0005524">
    <property type="term" value="F:ATP binding"/>
    <property type="evidence" value="ECO:0007669"/>
    <property type="project" value="UniProtKB-KW"/>
</dbReference>
<feature type="binding site" evidence="11">
    <location>
        <position position="116"/>
    </location>
    <ligand>
        <name>(2R)-3-phosphoglycerate</name>
        <dbReference type="ChEBI" id="CHEBI:58272"/>
    </ligand>
</feature>
<evidence type="ECO:0000256" key="8">
    <source>
        <dbReference type="ARBA" id="ARBA00022840"/>
    </source>
</evidence>
<dbReference type="EC" id="2.7.2.3" evidence="4 10"/>
<feature type="binding site" evidence="10 12">
    <location>
        <begin position="343"/>
        <end position="346"/>
    </location>
    <ligand>
        <name>ATP</name>
        <dbReference type="ChEBI" id="CHEBI:30616"/>
    </ligand>
</feature>
<comment type="catalytic activity">
    <reaction evidence="1 10 13">
        <text>(2R)-3-phosphoglycerate + ATP = (2R)-3-phospho-glyceroyl phosphate + ADP</text>
        <dbReference type="Rhea" id="RHEA:14801"/>
        <dbReference type="ChEBI" id="CHEBI:30616"/>
        <dbReference type="ChEBI" id="CHEBI:57604"/>
        <dbReference type="ChEBI" id="CHEBI:58272"/>
        <dbReference type="ChEBI" id="CHEBI:456216"/>
        <dbReference type="EC" id="2.7.2.3"/>
    </reaction>
</comment>
<evidence type="ECO:0000256" key="10">
    <source>
        <dbReference type="HAMAP-Rule" id="MF_00145"/>
    </source>
</evidence>
<reference evidence="14 15" key="1">
    <citation type="submission" date="2019-02" db="EMBL/GenBank/DDBJ databases">
        <title>Prokaryotic population dynamics and viral predation in marine succession experiment using metagenomics: the confinement effect.</title>
        <authorList>
            <person name="Haro-Moreno J.M."/>
            <person name="Rodriguez-Valera F."/>
            <person name="Lopez-Perez M."/>
        </authorList>
    </citation>
    <scope>NUCLEOTIDE SEQUENCE [LARGE SCALE GENOMIC DNA]</scope>
    <source>
        <strain evidence="14">MED-G157</strain>
    </source>
</reference>
<dbReference type="GO" id="GO:0005829">
    <property type="term" value="C:cytosol"/>
    <property type="evidence" value="ECO:0007669"/>
    <property type="project" value="TreeGrafter"/>
</dbReference>
<feature type="binding site" evidence="10">
    <location>
        <position position="149"/>
    </location>
    <ligand>
        <name>substrate</name>
    </ligand>
</feature>
<gene>
    <name evidence="10" type="primary">pgk</name>
    <name evidence="14" type="ORF">EVA68_00130</name>
</gene>
<evidence type="ECO:0000313" key="14">
    <source>
        <dbReference type="EMBL" id="RZO77670.1"/>
    </source>
</evidence>
<comment type="similarity">
    <text evidence="2 10 13">Belongs to the phosphoglycerate kinase family.</text>
</comment>
<feature type="binding site" evidence="10 12">
    <location>
        <position position="200"/>
    </location>
    <ligand>
        <name>ATP</name>
        <dbReference type="ChEBI" id="CHEBI:30616"/>
    </ligand>
</feature>
<comment type="subcellular location">
    <subcellularLocation>
        <location evidence="10">Cytoplasm</location>
    </subcellularLocation>
</comment>
<dbReference type="FunFam" id="3.40.50.1260:FF:000001">
    <property type="entry name" value="Phosphoglycerate kinase"/>
    <property type="match status" value="1"/>
</dbReference>
<keyword evidence="5 10" id="KW-0808">Transferase</keyword>
<dbReference type="Gene3D" id="3.40.50.1260">
    <property type="entry name" value="Phosphoglycerate kinase, N-terminal domain"/>
    <property type="match status" value="2"/>
</dbReference>
<evidence type="ECO:0000256" key="12">
    <source>
        <dbReference type="PIRSR" id="PIRSR000724-2"/>
    </source>
</evidence>
<organism evidence="14 15">
    <name type="scientific">OM182 bacterium</name>
    <dbReference type="NCBI Taxonomy" id="2510334"/>
    <lineage>
        <taxon>Bacteria</taxon>
        <taxon>Pseudomonadati</taxon>
        <taxon>Pseudomonadota</taxon>
        <taxon>Gammaproteobacteria</taxon>
        <taxon>OMG group</taxon>
        <taxon>OM182 clade</taxon>
    </lineage>
</organism>
<evidence type="ECO:0000256" key="6">
    <source>
        <dbReference type="ARBA" id="ARBA00022741"/>
    </source>
</evidence>
<dbReference type="GO" id="GO:0006094">
    <property type="term" value="P:gluconeogenesis"/>
    <property type="evidence" value="ECO:0007669"/>
    <property type="project" value="TreeGrafter"/>
</dbReference>
<keyword evidence="6 10" id="KW-0547">Nucleotide-binding</keyword>
<dbReference type="GO" id="GO:0004618">
    <property type="term" value="F:phosphoglycerate kinase activity"/>
    <property type="evidence" value="ECO:0007669"/>
    <property type="project" value="UniProtKB-UniRule"/>
</dbReference>
<keyword evidence="10" id="KW-0963">Cytoplasm</keyword>
<dbReference type="GO" id="GO:0043531">
    <property type="term" value="F:ADP binding"/>
    <property type="evidence" value="ECO:0007669"/>
    <property type="project" value="TreeGrafter"/>
</dbReference>
<comment type="caution">
    <text evidence="14">The sequence shown here is derived from an EMBL/GenBank/DDBJ whole genome shotgun (WGS) entry which is preliminary data.</text>
</comment>
<keyword evidence="9 10" id="KW-0324">Glycolysis</keyword>
<name>A0A520S5D3_9GAMM</name>
<keyword evidence="8 10" id="KW-0067">ATP-binding</keyword>
<dbReference type="PRINTS" id="PR00477">
    <property type="entry name" value="PHGLYCKINASE"/>
</dbReference>